<reference evidence="7 8" key="1">
    <citation type="submission" date="2018-07" db="EMBL/GenBank/DDBJ databases">
        <title>New species, Clostridium PI-S10-A1B.</title>
        <authorList>
            <person name="Krishna G."/>
            <person name="Summeta K."/>
            <person name="Shikha S."/>
            <person name="Prabhu P.B."/>
            <person name="Suresh K."/>
        </authorList>
    </citation>
    <scope>NUCLEOTIDE SEQUENCE [LARGE SCALE GENOMIC DNA]</scope>
    <source>
        <strain evidence="7 8">PI-S10-A1B</strain>
    </source>
</reference>
<evidence type="ECO:0000256" key="5">
    <source>
        <dbReference type="ARBA" id="ARBA00023136"/>
    </source>
</evidence>
<protein>
    <submittedName>
        <fullName evidence="7">Uncharacterized protein</fullName>
    </submittedName>
</protein>
<dbReference type="PANTHER" id="PTHR30250">
    <property type="entry name" value="PST FAMILY PREDICTED COLANIC ACID TRANSPORTER"/>
    <property type="match status" value="1"/>
</dbReference>
<sequence length="502" mass="57438">MIFGCCFLYYRYFLSIASLQNEENLRMMNYLVKYKKKWNAMSPVAKSSMAMIFAKFFQKGLSMISGPVFTRIMSSSEYGIISTFTSWQSVLYIIATLNMASGVFNNGMIDFKKDRESFTYSIMCLANLCTFLCMGVYFLFYRWLNPLFDMPVSLMAVMLLYFIFTPAYNYWMGKQRFEYRYKGITAVTIVTSLLSFVLSVVCVLMASDQYKAVTKVMAAESVSIGIGVFFFISIIIKAKGKIKFAYWKYALEFNLPLIPHYLSMYVLSSSDRIMISKLINTSATAVYNVAYTVAGIMLIFWNAVDASYAPWIYQQMERENYQSIKVRGNQVLLFFSGLTILCTLFAPEIICILAPESYHSGIYVIPSVAAGVFFTACYSLYMRLELYLKKTKTVMAATCSVAVLNLVLNYIFIPEFGFVAAGYTTLVCYGLLAFFHYCCVRHLGFSHVYDNKRILGLSCFVVLITVIISEIYSYMMIRYSLIAVLGLIMVIKRKEIVKMLKK</sequence>
<dbReference type="GO" id="GO:0005886">
    <property type="term" value="C:plasma membrane"/>
    <property type="evidence" value="ECO:0007669"/>
    <property type="project" value="UniProtKB-SubCell"/>
</dbReference>
<dbReference type="EMBL" id="QOHO01000079">
    <property type="protein sequence ID" value="RFZ76547.1"/>
    <property type="molecule type" value="Genomic_DNA"/>
</dbReference>
<proteinExistence type="predicted"/>
<dbReference type="Pfam" id="PF01943">
    <property type="entry name" value="Polysacc_synt"/>
    <property type="match status" value="1"/>
</dbReference>
<dbReference type="InterPro" id="IPR002797">
    <property type="entry name" value="Polysacc_synth"/>
</dbReference>
<name>A0A3E2N6B7_9FIRM</name>
<feature type="transmembrane region" description="Helical" evidence="6">
    <location>
        <begin position="78"/>
        <end position="97"/>
    </location>
</feature>
<evidence type="ECO:0000256" key="2">
    <source>
        <dbReference type="ARBA" id="ARBA00022475"/>
    </source>
</evidence>
<evidence type="ECO:0000256" key="4">
    <source>
        <dbReference type="ARBA" id="ARBA00022989"/>
    </source>
</evidence>
<feature type="transmembrane region" description="Helical" evidence="6">
    <location>
        <begin position="475"/>
        <end position="492"/>
    </location>
</feature>
<gene>
    <name evidence="7" type="ORF">DS742_23110</name>
</gene>
<feature type="transmembrane region" description="Helical" evidence="6">
    <location>
        <begin position="331"/>
        <end position="355"/>
    </location>
</feature>
<dbReference type="PANTHER" id="PTHR30250:SF11">
    <property type="entry name" value="O-ANTIGEN TRANSPORTER-RELATED"/>
    <property type="match status" value="1"/>
</dbReference>
<organism evidence="7 8">
    <name type="scientific">Lacrimispora amygdalina</name>
    <dbReference type="NCBI Taxonomy" id="253257"/>
    <lineage>
        <taxon>Bacteria</taxon>
        <taxon>Bacillati</taxon>
        <taxon>Bacillota</taxon>
        <taxon>Clostridia</taxon>
        <taxon>Lachnospirales</taxon>
        <taxon>Lachnospiraceae</taxon>
        <taxon>Lacrimispora</taxon>
    </lineage>
</organism>
<keyword evidence="4 6" id="KW-1133">Transmembrane helix</keyword>
<dbReference type="InterPro" id="IPR050833">
    <property type="entry name" value="Poly_Biosynth_Transport"/>
</dbReference>
<feature type="transmembrane region" description="Helical" evidence="6">
    <location>
        <begin position="183"/>
        <end position="206"/>
    </location>
</feature>
<accession>A0A3E2N6B7</accession>
<feature type="transmembrane region" description="Helical" evidence="6">
    <location>
        <begin position="118"/>
        <end position="140"/>
    </location>
</feature>
<comment type="caution">
    <text evidence="7">The sequence shown here is derived from an EMBL/GenBank/DDBJ whole genome shotgun (WGS) entry which is preliminary data.</text>
</comment>
<feature type="transmembrane region" description="Helical" evidence="6">
    <location>
        <begin position="361"/>
        <end position="381"/>
    </location>
</feature>
<feature type="transmembrane region" description="Helical" evidence="6">
    <location>
        <begin position="288"/>
        <end position="311"/>
    </location>
</feature>
<keyword evidence="5 6" id="KW-0472">Membrane</keyword>
<dbReference type="Proteomes" id="UP000260680">
    <property type="component" value="Unassembled WGS sequence"/>
</dbReference>
<evidence type="ECO:0000256" key="3">
    <source>
        <dbReference type="ARBA" id="ARBA00022692"/>
    </source>
</evidence>
<evidence type="ECO:0000313" key="8">
    <source>
        <dbReference type="Proteomes" id="UP000260680"/>
    </source>
</evidence>
<feature type="transmembrane region" description="Helical" evidence="6">
    <location>
        <begin position="152"/>
        <end position="171"/>
    </location>
</feature>
<comment type="subcellular location">
    <subcellularLocation>
        <location evidence="1">Cell membrane</location>
        <topology evidence="1">Multi-pass membrane protein</topology>
    </subcellularLocation>
</comment>
<dbReference type="AlphaFoldDB" id="A0A3E2N6B7"/>
<feature type="transmembrane region" description="Helical" evidence="6">
    <location>
        <begin position="393"/>
        <end position="412"/>
    </location>
</feature>
<evidence type="ECO:0000256" key="1">
    <source>
        <dbReference type="ARBA" id="ARBA00004651"/>
    </source>
</evidence>
<feature type="transmembrane region" description="Helical" evidence="6">
    <location>
        <begin position="249"/>
        <end position="268"/>
    </location>
</feature>
<evidence type="ECO:0000256" key="6">
    <source>
        <dbReference type="SAM" id="Phobius"/>
    </source>
</evidence>
<feature type="transmembrane region" description="Helical" evidence="6">
    <location>
        <begin position="218"/>
        <end position="237"/>
    </location>
</feature>
<keyword evidence="2" id="KW-1003">Cell membrane</keyword>
<feature type="transmembrane region" description="Helical" evidence="6">
    <location>
        <begin position="418"/>
        <end position="440"/>
    </location>
</feature>
<evidence type="ECO:0000313" key="7">
    <source>
        <dbReference type="EMBL" id="RFZ76547.1"/>
    </source>
</evidence>
<keyword evidence="3 6" id="KW-0812">Transmembrane</keyword>
<feature type="transmembrane region" description="Helical" evidence="6">
    <location>
        <begin position="452"/>
        <end position="469"/>
    </location>
</feature>